<evidence type="ECO:0000313" key="2">
    <source>
        <dbReference type="Proteomes" id="UP000270185"/>
    </source>
</evidence>
<evidence type="ECO:0000313" key="1">
    <source>
        <dbReference type="EMBL" id="AZI33593.1"/>
    </source>
</evidence>
<proteinExistence type="predicted"/>
<dbReference type="OrthoDB" id="1265135at2"/>
<dbReference type="Proteomes" id="UP000270185">
    <property type="component" value="Chromosome"/>
</dbReference>
<dbReference type="RefSeq" id="WP_125025205.1">
    <property type="nucleotide sequence ID" value="NZ_CP034159.1"/>
</dbReference>
<dbReference type="KEGG" id="ccas:EIB73_10525"/>
<dbReference type="EMBL" id="CP034159">
    <property type="protein sequence ID" value="AZI33593.1"/>
    <property type="molecule type" value="Genomic_DNA"/>
</dbReference>
<dbReference type="Pfam" id="PF10884">
    <property type="entry name" value="DUF2683"/>
    <property type="match status" value="1"/>
</dbReference>
<reference evidence="2" key="1">
    <citation type="submission" date="2018-11" db="EMBL/GenBank/DDBJ databases">
        <title>Proposal to divide the Flavobacteriaceae and reorganize its genera based on Amino Acid Identity values calculated from whole genome sequences.</title>
        <authorList>
            <person name="Nicholson A.C."/>
            <person name="Gulvik C.A."/>
            <person name="Whitney A.M."/>
            <person name="Humrighouse B.W."/>
            <person name="Bell M."/>
            <person name="Holmes B."/>
            <person name="Steigerwalt A.G."/>
            <person name="Villarma A."/>
            <person name="Sheth M."/>
            <person name="Batra D."/>
            <person name="Pryor J."/>
            <person name="Bernardet J.-F."/>
            <person name="Hugo C."/>
            <person name="Kampfer P."/>
            <person name="Newman J.D."/>
            <person name="McQuiston J.R."/>
        </authorList>
    </citation>
    <scope>NUCLEOTIDE SEQUENCE [LARGE SCALE GENOMIC DNA]</scope>
    <source>
        <strain evidence="2">G0081</strain>
    </source>
</reference>
<dbReference type="InterPro" id="IPR020271">
    <property type="entry name" value="Uncharacterised_MJ1172"/>
</dbReference>
<sequence>MTITIKPKNKKESEKIKAILKAIEVDFVEDTYDKDFVKKIQKSRLEIEQGDTKKIGLANLWK</sequence>
<name>A0A3G8XM13_9FLAO</name>
<organism evidence="1 2">
    <name type="scientific">Kaistella carnis</name>
    <dbReference type="NCBI Taxonomy" id="1241979"/>
    <lineage>
        <taxon>Bacteria</taxon>
        <taxon>Pseudomonadati</taxon>
        <taxon>Bacteroidota</taxon>
        <taxon>Flavobacteriia</taxon>
        <taxon>Flavobacteriales</taxon>
        <taxon>Weeksellaceae</taxon>
        <taxon>Chryseobacterium group</taxon>
        <taxon>Kaistella</taxon>
    </lineage>
</organism>
<keyword evidence="2" id="KW-1185">Reference proteome</keyword>
<dbReference type="AlphaFoldDB" id="A0A3G8XM13"/>
<accession>A0A3G8XM13</accession>
<protein>
    <submittedName>
        <fullName evidence="1">Uncharacterized protein</fullName>
    </submittedName>
</protein>
<gene>
    <name evidence="1" type="ORF">EIB73_10525</name>
</gene>